<comment type="caution">
    <text evidence="7">The sequence shown here is derived from an EMBL/GenBank/DDBJ whole genome shotgun (WGS) entry which is preliminary data.</text>
</comment>
<dbReference type="InterPro" id="IPR023485">
    <property type="entry name" value="Ptyr_pPase"/>
</dbReference>
<accession>A0A6N7YU20</accession>
<name>A0A6N7YU20_9PSEU</name>
<sequence>MTASRRLRPEFRILFVCTGNLFRSPVAEIISRQLMQEKLGTAAASFTITSAGTDAVAGRKMDCRSASILAEYGLDRPAGEFRTRKLDAATVARADLVLTAERKHRRAVVMLEPSALATAFCFREFVRLLGEISGPSIPDDPLARAQAAATLARQQRGAGRYVPAEIDDIPDPMPHPPHVRQASVKFIAATARSFVNFLSSPHEKLG</sequence>
<protein>
    <recommendedName>
        <fullName evidence="2">protein-tyrosine-phosphatase</fullName>
        <ecNumber evidence="2">3.1.3.48</ecNumber>
    </recommendedName>
</protein>
<feature type="active site" description="Nucleophile" evidence="5">
    <location>
        <position position="17"/>
    </location>
</feature>
<keyword evidence="8" id="KW-1185">Reference proteome</keyword>
<dbReference type="Proteomes" id="UP000440096">
    <property type="component" value="Unassembled WGS sequence"/>
</dbReference>
<evidence type="ECO:0000256" key="2">
    <source>
        <dbReference type="ARBA" id="ARBA00013064"/>
    </source>
</evidence>
<dbReference type="OrthoDB" id="9784339at2"/>
<gene>
    <name evidence="7" type="ORF">GKO32_21605</name>
</gene>
<dbReference type="EMBL" id="WMBA01000035">
    <property type="protein sequence ID" value="MTD56547.1"/>
    <property type="molecule type" value="Genomic_DNA"/>
</dbReference>
<dbReference type="AlphaFoldDB" id="A0A6N7YU20"/>
<keyword evidence="4" id="KW-0904">Protein phosphatase</keyword>
<reference evidence="7 8" key="1">
    <citation type="submission" date="2019-11" db="EMBL/GenBank/DDBJ databases">
        <title>Draft genome of Amycolatopsis RM579.</title>
        <authorList>
            <person name="Duangmal K."/>
            <person name="Mingma R."/>
        </authorList>
    </citation>
    <scope>NUCLEOTIDE SEQUENCE [LARGE SCALE GENOMIC DNA]</scope>
    <source>
        <strain evidence="7 8">RM579</strain>
    </source>
</reference>
<dbReference type="InterPro" id="IPR036196">
    <property type="entry name" value="Ptyr_pPase_sf"/>
</dbReference>
<evidence type="ECO:0000313" key="8">
    <source>
        <dbReference type="Proteomes" id="UP000440096"/>
    </source>
</evidence>
<keyword evidence="3" id="KW-0378">Hydrolase</keyword>
<evidence type="ECO:0000256" key="3">
    <source>
        <dbReference type="ARBA" id="ARBA00022801"/>
    </source>
</evidence>
<evidence type="ECO:0000313" key="7">
    <source>
        <dbReference type="EMBL" id="MTD56547.1"/>
    </source>
</evidence>
<dbReference type="PANTHER" id="PTHR11717:SF7">
    <property type="entry name" value="LOW MOLECULAR WEIGHT PHOSPHOTYROSINE PROTEIN PHOSPHATASE"/>
    <property type="match status" value="1"/>
</dbReference>
<dbReference type="PRINTS" id="PR00719">
    <property type="entry name" value="LMWPTPASE"/>
</dbReference>
<organism evidence="7 8">
    <name type="scientific">Amycolatopsis pithecellobii</name>
    <dbReference type="NCBI Taxonomy" id="664692"/>
    <lineage>
        <taxon>Bacteria</taxon>
        <taxon>Bacillati</taxon>
        <taxon>Actinomycetota</taxon>
        <taxon>Actinomycetes</taxon>
        <taxon>Pseudonocardiales</taxon>
        <taxon>Pseudonocardiaceae</taxon>
        <taxon>Amycolatopsis</taxon>
    </lineage>
</organism>
<feature type="active site" evidence="5">
    <location>
        <position position="23"/>
    </location>
</feature>
<dbReference type="SMART" id="SM00226">
    <property type="entry name" value="LMWPc"/>
    <property type="match status" value="1"/>
</dbReference>
<dbReference type="RefSeq" id="WP_154758706.1">
    <property type="nucleotide sequence ID" value="NZ_WMBA01000035.1"/>
</dbReference>
<dbReference type="Pfam" id="PF01451">
    <property type="entry name" value="LMWPc"/>
    <property type="match status" value="1"/>
</dbReference>
<proteinExistence type="inferred from homology"/>
<dbReference type="InterPro" id="IPR017867">
    <property type="entry name" value="Tyr_phospatase_low_mol_wt"/>
</dbReference>
<evidence type="ECO:0000256" key="1">
    <source>
        <dbReference type="ARBA" id="ARBA00011063"/>
    </source>
</evidence>
<dbReference type="EC" id="3.1.3.48" evidence="2"/>
<comment type="similarity">
    <text evidence="1">Belongs to the low molecular weight phosphotyrosine protein phosphatase family.</text>
</comment>
<evidence type="ECO:0000256" key="4">
    <source>
        <dbReference type="ARBA" id="ARBA00022912"/>
    </source>
</evidence>
<evidence type="ECO:0000259" key="6">
    <source>
        <dbReference type="SMART" id="SM00226"/>
    </source>
</evidence>
<dbReference type="GO" id="GO:0004725">
    <property type="term" value="F:protein tyrosine phosphatase activity"/>
    <property type="evidence" value="ECO:0007669"/>
    <property type="project" value="UniProtKB-EC"/>
</dbReference>
<dbReference type="PANTHER" id="PTHR11717">
    <property type="entry name" value="LOW MOLECULAR WEIGHT PROTEIN TYROSINE PHOSPHATASE"/>
    <property type="match status" value="1"/>
</dbReference>
<dbReference type="SUPFAM" id="SSF52788">
    <property type="entry name" value="Phosphotyrosine protein phosphatases I"/>
    <property type="match status" value="1"/>
</dbReference>
<dbReference type="InterPro" id="IPR050438">
    <property type="entry name" value="LMW_PTPase"/>
</dbReference>
<feature type="domain" description="Phosphotyrosine protein phosphatase I" evidence="6">
    <location>
        <begin position="11"/>
        <end position="164"/>
    </location>
</feature>
<dbReference type="Gene3D" id="3.40.50.2300">
    <property type="match status" value="1"/>
</dbReference>
<evidence type="ECO:0000256" key="5">
    <source>
        <dbReference type="PIRSR" id="PIRSR617867-1"/>
    </source>
</evidence>